<proteinExistence type="predicted"/>
<dbReference type="PANTHER" id="PTHR35828:SF25">
    <property type="entry name" value="OS08G0203800 PROTEIN"/>
    <property type="match status" value="1"/>
</dbReference>
<accession>A0A835KUI1</accession>
<dbReference type="InterPro" id="IPR001810">
    <property type="entry name" value="F-box_dom"/>
</dbReference>
<dbReference type="Pfam" id="PF00646">
    <property type="entry name" value="F-box"/>
    <property type="match status" value="1"/>
</dbReference>
<dbReference type="OrthoDB" id="603189at2759"/>
<dbReference type="PANTHER" id="PTHR35828">
    <property type="entry name" value="OS08G0203800 PROTEIN-RELATED"/>
    <property type="match status" value="1"/>
</dbReference>
<comment type="caution">
    <text evidence="2">The sequence shown here is derived from an EMBL/GenBank/DDBJ whole genome shotgun (WGS) entry which is preliminary data.</text>
</comment>
<name>A0A835KUI1_9POAL</name>
<sequence length="340" mass="37540">MSVKVVKTYGFLSVGVATLVKVLREEWRSVITILLRVPDLVSLFRCSVVSKRWRHLLGDPGFLGRRAWPDGNRPSLLGFFVQRNRISSSSRRKVSKLFPTRAPAFVPAPGSHLGPGRRFLTSFIRDGNGLLDDAKPLAARGGLLLLRISPRPGDKNSDLRLCVCNLFTGRRDLLTPLNAAFLDGKGVQGYALLTAADHGAGPHRAADGYSSFFQVLLLGVSREERQLHLIRFSSSVAGGRKWYSRNRVGTSAWRFTGKAQVGVELGLLGIESLSSVCVGEKSGTALALYHSEPQCAYMLDLQSGSATKMEGWTRAFNYMTAVPYEINWPLFFMLRLGLWP</sequence>
<dbReference type="EMBL" id="JACEFO010000338">
    <property type="protein sequence ID" value="KAF8774966.1"/>
    <property type="molecule type" value="Genomic_DNA"/>
</dbReference>
<dbReference type="SUPFAM" id="SSF81383">
    <property type="entry name" value="F-box domain"/>
    <property type="match status" value="1"/>
</dbReference>
<keyword evidence="3" id="KW-1185">Reference proteome</keyword>
<organism evidence="2 3">
    <name type="scientific">Digitaria exilis</name>
    <dbReference type="NCBI Taxonomy" id="1010633"/>
    <lineage>
        <taxon>Eukaryota</taxon>
        <taxon>Viridiplantae</taxon>
        <taxon>Streptophyta</taxon>
        <taxon>Embryophyta</taxon>
        <taxon>Tracheophyta</taxon>
        <taxon>Spermatophyta</taxon>
        <taxon>Magnoliopsida</taxon>
        <taxon>Liliopsida</taxon>
        <taxon>Poales</taxon>
        <taxon>Poaceae</taxon>
        <taxon>PACMAD clade</taxon>
        <taxon>Panicoideae</taxon>
        <taxon>Panicodae</taxon>
        <taxon>Paniceae</taxon>
        <taxon>Anthephorinae</taxon>
        <taxon>Digitaria</taxon>
    </lineage>
</organism>
<reference evidence="2" key="1">
    <citation type="submission" date="2020-07" db="EMBL/GenBank/DDBJ databases">
        <title>Genome sequence and genetic diversity analysis of an under-domesticated orphan crop, white fonio (Digitaria exilis).</title>
        <authorList>
            <person name="Bennetzen J.L."/>
            <person name="Chen S."/>
            <person name="Ma X."/>
            <person name="Wang X."/>
            <person name="Yssel A.E.J."/>
            <person name="Chaluvadi S.R."/>
            <person name="Johnson M."/>
            <person name="Gangashetty P."/>
            <person name="Hamidou F."/>
            <person name="Sanogo M.D."/>
            <person name="Zwaenepoel A."/>
            <person name="Wallace J."/>
            <person name="Van De Peer Y."/>
            <person name="Van Deynze A."/>
        </authorList>
    </citation>
    <scope>NUCLEOTIDE SEQUENCE</scope>
    <source>
        <tissue evidence="2">Leaves</tissue>
    </source>
</reference>
<evidence type="ECO:0000259" key="1">
    <source>
        <dbReference type="Pfam" id="PF00646"/>
    </source>
</evidence>
<evidence type="ECO:0000313" key="3">
    <source>
        <dbReference type="Proteomes" id="UP000636709"/>
    </source>
</evidence>
<dbReference type="AlphaFoldDB" id="A0A835KUI1"/>
<feature type="domain" description="F-box" evidence="1">
    <location>
        <begin position="39"/>
        <end position="62"/>
    </location>
</feature>
<protein>
    <recommendedName>
        <fullName evidence="1">F-box domain-containing protein</fullName>
    </recommendedName>
</protein>
<dbReference type="Proteomes" id="UP000636709">
    <property type="component" value="Unassembled WGS sequence"/>
</dbReference>
<evidence type="ECO:0000313" key="2">
    <source>
        <dbReference type="EMBL" id="KAF8774966.1"/>
    </source>
</evidence>
<gene>
    <name evidence="2" type="ORF">HU200_005013</name>
</gene>
<dbReference type="InterPro" id="IPR036047">
    <property type="entry name" value="F-box-like_dom_sf"/>
</dbReference>